<protein>
    <submittedName>
        <fullName evidence="8">Protein INVOLVED IN DE NOVO 2-like</fullName>
    </submittedName>
</protein>
<feature type="coiled-coil region" evidence="3">
    <location>
        <begin position="258"/>
        <end position="285"/>
    </location>
</feature>
<name>A0ABD1HCV2_SALDI</name>
<dbReference type="InterPro" id="IPR045177">
    <property type="entry name" value="FDM1-5/IDN2"/>
</dbReference>
<evidence type="ECO:0000256" key="3">
    <source>
        <dbReference type="SAM" id="Coils"/>
    </source>
</evidence>
<evidence type="ECO:0000256" key="4">
    <source>
        <dbReference type="SAM" id="MobiDB-lite"/>
    </source>
</evidence>
<reference evidence="8 9" key="1">
    <citation type="submission" date="2024-06" db="EMBL/GenBank/DDBJ databases">
        <title>A chromosome level genome sequence of Diviner's sage (Salvia divinorum).</title>
        <authorList>
            <person name="Ford S.A."/>
            <person name="Ro D.-K."/>
            <person name="Ness R.W."/>
            <person name="Phillips M.A."/>
        </authorList>
    </citation>
    <scope>NUCLEOTIDE SEQUENCE [LARGE SCALE GENOMIC DNA]</scope>
    <source>
        <strain evidence="8">SAF-2024a</strain>
        <tissue evidence="8">Leaf</tissue>
    </source>
</reference>
<organism evidence="8 9">
    <name type="scientific">Salvia divinorum</name>
    <name type="common">Maria pastora</name>
    <name type="synonym">Diviner's sage</name>
    <dbReference type="NCBI Taxonomy" id="28513"/>
    <lineage>
        <taxon>Eukaryota</taxon>
        <taxon>Viridiplantae</taxon>
        <taxon>Streptophyta</taxon>
        <taxon>Embryophyta</taxon>
        <taxon>Tracheophyta</taxon>
        <taxon>Spermatophyta</taxon>
        <taxon>Magnoliopsida</taxon>
        <taxon>eudicotyledons</taxon>
        <taxon>Gunneridae</taxon>
        <taxon>Pentapetalae</taxon>
        <taxon>asterids</taxon>
        <taxon>lamiids</taxon>
        <taxon>Lamiales</taxon>
        <taxon>Lamiaceae</taxon>
        <taxon>Nepetoideae</taxon>
        <taxon>Mentheae</taxon>
        <taxon>Salviinae</taxon>
        <taxon>Salvia</taxon>
        <taxon>Salvia subgen. Calosphace</taxon>
    </lineage>
</organism>
<feature type="domain" description="XS" evidence="5">
    <location>
        <begin position="116"/>
        <end position="225"/>
    </location>
</feature>
<dbReference type="Pfam" id="PF03469">
    <property type="entry name" value="XH"/>
    <property type="match status" value="1"/>
</dbReference>
<evidence type="ECO:0000259" key="6">
    <source>
        <dbReference type="Pfam" id="PF03469"/>
    </source>
</evidence>
<evidence type="ECO:0000313" key="9">
    <source>
        <dbReference type="Proteomes" id="UP001567538"/>
    </source>
</evidence>
<dbReference type="Pfam" id="PF03470">
    <property type="entry name" value="zf-XS"/>
    <property type="match status" value="1"/>
</dbReference>
<dbReference type="Proteomes" id="UP001567538">
    <property type="component" value="Unassembled WGS sequence"/>
</dbReference>
<dbReference type="EMBL" id="JBEAFC010000006">
    <property type="protein sequence ID" value="KAL1554257.1"/>
    <property type="molecule type" value="Genomic_DNA"/>
</dbReference>
<proteinExistence type="predicted"/>
<gene>
    <name evidence="8" type="ORF">AAHA92_14837</name>
</gene>
<feature type="region of interest" description="Disordered" evidence="4">
    <location>
        <begin position="340"/>
        <end position="360"/>
    </location>
</feature>
<dbReference type="Pfam" id="PF03468">
    <property type="entry name" value="XS"/>
    <property type="match status" value="1"/>
</dbReference>
<dbReference type="InterPro" id="IPR038588">
    <property type="entry name" value="XS_domain_sf"/>
</dbReference>
<keyword evidence="2" id="KW-0943">RNA-mediated gene silencing</keyword>
<dbReference type="GO" id="GO:0031047">
    <property type="term" value="P:regulatory ncRNA-mediated gene silencing"/>
    <property type="evidence" value="ECO:0007669"/>
    <property type="project" value="UniProtKB-KW"/>
</dbReference>
<feature type="domain" description="Factor of DNA methylation 1-5/IDN2" evidence="6">
    <location>
        <begin position="496"/>
        <end position="628"/>
    </location>
</feature>
<comment type="caution">
    <text evidence="8">The sequence shown here is derived from an EMBL/GenBank/DDBJ whole genome shotgun (WGS) entry which is preliminary data.</text>
</comment>
<dbReference type="InterPro" id="IPR005379">
    <property type="entry name" value="FDM1-5/IDN2_XH"/>
</dbReference>
<dbReference type="Gene3D" id="3.30.70.2890">
    <property type="entry name" value="XS domain"/>
    <property type="match status" value="1"/>
</dbReference>
<evidence type="ECO:0000256" key="2">
    <source>
        <dbReference type="ARBA" id="ARBA00023158"/>
    </source>
</evidence>
<keyword evidence="9" id="KW-1185">Reference proteome</keyword>
<keyword evidence="1 3" id="KW-0175">Coiled coil</keyword>
<evidence type="ECO:0000256" key="1">
    <source>
        <dbReference type="ARBA" id="ARBA00023054"/>
    </source>
</evidence>
<dbReference type="PANTHER" id="PTHR21596:SF23">
    <property type="entry name" value="FACTOR OF DNA METHYLATION 4"/>
    <property type="match status" value="1"/>
</dbReference>
<evidence type="ECO:0000259" key="7">
    <source>
        <dbReference type="Pfam" id="PF03470"/>
    </source>
</evidence>
<accession>A0ABD1HCV2</accession>
<dbReference type="InterPro" id="IPR005381">
    <property type="entry name" value="Znf-XS_domain"/>
</dbReference>
<evidence type="ECO:0000259" key="5">
    <source>
        <dbReference type="Pfam" id="PF03468"/>
    </source>
</evidence>
<feature type="domain" description="Zinc finger-XS" evidence="7">
    <location>
        <begin position="44"/>
        <end position="85"/>
    </location>
</feature>
<sequence>MSNLSEGDTTDISDSELEEYADSCFLHLKESSDIIKVSDDEYKCPYCTHKKKQIFCFKDLLQHAAGISQGSSKRKAKDRGRHLGLKKYMQEINGGKNSSASEVDDRALHESCDKNELYVCPWMGIVANVPVQLKNGRYVGPSGSKLRDMLRNEGFNPVRVVPLWNFKGHSGYAIIEFKCEWLGLYDALRFEKAYEARHQGKRDYFRDEENVEKLYGWVAREGDFHTDNVVGDHLQKHGDLKSIAQRQNDENIKNSKLLSQLANTIDAQNRNLKEMENKYKETSISLINVIGEKDKMIQAFNEERRKLQQSASGQLQKVLQEHDRINMQLEVQRKKLEEEEQELKEREAQNENESLRLNHEKKQNEMAILKLKRADEKMLLLAEEHKKEKDKLQRKMIDLERKLDEKQALELEIRRLAGSLQVVKHMGYDGDKDMSEKFCAIQHELEEKEEELQDLDQLSQALIVKERKCNDELQEARKELINEMKDQSARAIIGVKRMGELSSKAFLPAAKRMYLDNETELRAVELCTRWESRIMDSNWHPLKIIQTEGGKSLKTILNEEDEELTQLRNKLGEEAYQAIATALIEMNEYNPSGRYVTNELWHNKEQRRATLKEGIAYIIKQWSTLKSKRR</sequence>
<evidence type="ECO:0000313" key="8">
    <source>
        <dbReference type="EMBL" id="KAL1554257.1"/>
    </source>
</evidence>
<dbReference type="PANTHER" id="PTHR21596">
    <property type="entry name" value="RIBONUCLEASE P SUBUNIT P38"/>
    <property type="match status" value="1"/>
</dbReference>
<dbReference type="AlphaFoldDB" id="A0ABD1HCV2"/>
<dbReference type="InterPro" id="IPR005380">
    <property type="entry name" value="XS_domain"/>
</dbReference>